<protein>
    <recommendedName>
        <fullName evidence="3">FLYWCH-type domain-containing protein</fullName>
    </recommendedName>
</protein>
<name>A0ABQ7QXR2_PLUXY</name>
<dbReference type="Proteomes" id="UP000823941">
    <property type="component" value="Chromosome 6"/>
</dbReference>
<evidence type="ECO:0008006" key="3">
    <source>
        <dbReference type="Google" id="ProtNLM"/>
    </source>
</evidence>
<dbReference type="EMBL" id="JAHIBW010000006">
    <property type="protein sequence ID" value="KAG7309835.1"/>
    <property type="molecule type" value="Genomic_DNA"/>
</dbReference>
<evidence type="ECO:0000313" key="1">
    <source>
        <dbReference type="EMBL" id="KAG7309835.1"/>
    </source>
</evidence>
<accession>A0ABQ7QXR2</accession>
<sequence length="68" mass="8171">MFKNYTYWIRHTRSSILWYCSSRKAGCRASLRSNRDKPTLVMSSSLEHNHDPPRYHQTKEGMWVKVKI</sequence>
<gene>
    <name evidence="1" type="ORF">JYU34_004344</name>
</gene>
<dbReference type="Gene3D" id="2.20.25.240">
    <property type="match status" value="1"/>
</dbReference>
<organism evidence="1 2">
    <name type="scientific">Plutella xylostella</name>
    <name type="common">Diamondback moth</name>
    <name type="synonym">Plutella maculipennis</name>
    <dbReference type="NCBI Taxonomy" id="51655"/>
    <lineage>
        <taxon>Eukaryota</taxon>
        <taxon>Metazoa</taxon>
        <taxon>Ecdysozoa</taxon>
        <taxon>Arthropoda</taxon>
        <taxon>Hexapoda</taxon>
        <taxon>Insecta</taxon>
        <taxon>Pterygota</taxon>
        <taxon>Neoptera</taxon>
        <taxon>Endopterygota</taxon>
        <taxon>Lepidoptera</taxon>
        <taxon>Glossata</taxon>
        <taxon>Ditrysia</taxon>
        <taxon>Yponomeutoidea</taxon>
        <taxon>Plutellidae</taxon>
        <taxon>Plutella</taxon>
    </lineage>
</organism>
<reference evidence="1 2" key="1">
    <citation type="submission" date="2021-06" db="EMBL/GenBank/DDBJ databases">
        <title>A haploid diamondback moth (Plutella xylostella L.) genome assembly resolves 31 chromosomes and identifies a diamide resistance mutation.</title>
        <authorList>
            <person name="Ward C.M."/>
            <person name="Perry K.D."/>
            <person name="Baker G."/>
            <person name="Powis K."/>
            <person name="Heckel D.G."/>
            <person name="Baxter S.W."/>
        </authorList>
    </citation>
    <scope>NUCLEOTIDE SEQUENCE [LARGE SCALE GENOMIC DNA]</scope>
    <source>
        <strain evidence="1 2">LV</strain>
        <tissue evidence="1">Single pupa</tissue>
    </source>
</reference>
<evidence type="ECO:0000313" key="2">
    <source>
        <dbReference type="Proteomes" id="UP000823941"/>
    </source>
</evidence>
<comment type="caution">
    <text evidence="1">The sequence shown here is derived from an EMBL/GenBank/DDBJ whole genome shotgun (WGS) entry which is preliminary data.</text>
</comment>
<proteinExistence type="predicted"/>
<keyword evidence="2" id="KW-1185">Reference proteome</keyword>